<keyword evidence="3" id="KW-0064">Aspartyl protease</keyword>
<dbReference type="SUPFAM" id="SSF53163">
    <property type="entry name" value="HybD-like"/>
    <property type="match status" value="1"/>
</dbReference>
<organism evidence="5 6">
    <name type="scientific">Candidatus Nitronauta litoralis</name>
    <dbReference type="NCBI Taxonomy" id="2705533"/>
    <lineage>
        <taxon>Bacteria</taxon>
        <taxon>Pseudomonadati</taxon>
        <taxon>Nitrospinota/Tectimicrobiota group</taxon>
        <taxon>Nitrospinota</taxon>
        <taxon>Nitrospinia</taxon>
        <taxon>Nitrospinales</taxon>
        <taxon>Nitrospinaceae</taxon>
        <taxon>Candidatus Nitronauta</taxon>
    </lineage>
</organism>
<dbReference type="NCBIfam" id="TIGR00072">
    <property type="entry name" value="hydrog_prot"/>
    <property type="match status" value="1"/>
</dbReference>
<dbReference type="PRINTS" id="PR00446">
    <property type="entry name" value="HYDRGNUPTAKE"/>
</dbReference>
<dbReference type="GO" id="GO:0016485">
    <property type="term" value="P:protein processing"/>
    <property type="evidence" value="ECO:0007669"/>
    <property type="project" value="TreeGrafter"/>
</dbReference>
<comment type="similarity">
    <text evidence="1">Belongs to the peptidase A31 family.</text>
</comment>
<dbReference type="PANTHER" id="PTHR30302:SF1">
    <property type="entry name" value="HYDROGENASE 2 MATURATION PROTEASE"/>
    <property type="match status" value="1"/>
</dbReference>
<dbReference type="Gene3D" id="3.40.50.1450">
    <property type="entry name" value="HybD-like"/>
    <property type="match status" value="1"/>
</dbReference>
<dbReference type="InterPro" id="IPR000671">
    <property type="entry name" value="Peptidase_A31"/>
</dbReference>
<keyword evidence="2 5" id="KW-0645">Protease</keyword>
<dbReference type="GO" id="GO:0008047">
    <property type="term" value="F:enzyme activator activity"/>
    <property type="evidence" value="ECO:0007669"/>
    <property type="project" value="InterPro"/>
</dbReference>
<evidence type="ECO:0000256" key="3">
    <source>
        <dbReference type="ARBA" id="ARBA00022750"/>
    </source>
</evidence>
<dbReference type="EMBL" id="CP048685">
    <property type="protein sequence ID" value="QPJ61590.1"/>
    <property type="molecule type" value="Genomic_DNA"/>
</dbReference>
<protein>
    <submittedName>
        <fullName evidence="5">Hydrogenase maturation protease</fullName>
    </submittedName>
</protein>
<dbReference type="Proteomes" id="UP000594688">
    <property type="component" value="Chromosome"/>
</dbReference>
<dbReference type="Pfam" id="PF01750">
    <property type="entry name" value="HycI"/>
    <property type="match status" value="1"/>
</dbReference>
<dbReference type="GO" id="GO:0004190">
    <property type="term" value="F:aspartic-type endopeptidase activity"/>
    <property type="evidence" value="ECO:0007669"/>
    <property type="project" value="UniProtKB-KW"/>
</dbReference>
<evidence type="ECO:0000313" key="6">
    <source>
        <dbReference type="Proteomes" id="UP000594688"/>
    </source>
</evidence>
<accession>A0A7T0FZU7</accession>
<dbReference type="PANTHER" id="PTHR30302">
    <property type="entry name" value="HYDROGENASE 1 MATURATION PROTEASE"/>
    <property type="match status" value="1"/>
</dbReference>
<dbReference type="InterPro" id="IPR023430">
    <property type="entry name" value="Pept_HybD-like_dom_sf"/>
</dbReference>
<reference evidence="5 6" key="1">
    <citation type="submission" date="2020-02" db="EMBL/GenBank/DDBJ databases">
        <title>Genomic and physiological characterization of two novel Nitrospinaceae genera.</title>
        <authorList>
            <person name="Mueller A.J."/>
            <person name="Jung M.-Y."/>
            <person name="Strachan C.R."/>
            <person name="Herbold C.W."/>
            <person name="Kirkegaard R.H."/>
            <person name="Daims H."/>
        </authorList>
    </citation>
    <scope>NUCLEOTIDE SEQUENCE [LARGE SCALE GENOMIC DNA]</scope>
    <source>
        <strain evidence="5">EB</strain>
    </source>
</reference>
<evidence type="ECO:0000256" key="1">
    <source>
        <dbReference type="ARBA" id="ARBA00006814"/>
    </source>
</evidence>
<proteinExistence type="inferred from homology"/>
<name>A0A7T0FZU7_9BACT</name>
<dbReference type="CDD" id="cd00518">
    <property type="entry name" value="H2MP"/>
    <property type="match status" value="1"/>
</dbReference>
<evidence type="ECO:0000313" key="5">
    <source>
        <dbReference type="EMBL" id="QPJ61590.1"/>
    </source>
</evidence>
<gene>
    <name evidence="5" type="ORF">G3M70_06700</name>
</gene>
<sequence>MNQLTNHMTQGIFIVGVGNQYRHDDGAGLEVVRRIKKLREDIECVEQSGEGVQLMDTWKERNHVILIDAVSSSKAPGTLHCINANKEPLPKNWFSCSTHNFGVAEAVEMSNVMDTLPVTLQIFGIEGNCFDPGEGLTPEVEQAVNRVVEQIQSIVDGEQ</sequence>
<dbReference type="KEGG" id="nli:G3M70_06700"/>
<evidence type="ECO:0000256" key="2">
    <source>
        <dbReference type="ARBA" id="ARBA00022670"/>
    </source>
</evidence>
<dbReference type="AlphaFoldDB" id="A0A7T0FZU7"/>
<keyword evidence="4" id="KW-0378">Hydrolase</keyword>
<evidence type="ECO:0000256" key="4">
    <source>
        <dbReference type="ARBA" id="ARBA00022801"/>
    </source>
</evidence>